<evidence type="ECO:0000313" key="3">
    <source>
        <dbReference type="EMBL" id="KAF0983877.1"/>
    </source>
</evidence>
<evidence type="ECO:0000256" key="1">
    <source>
        <dbReference type="RuleBase" id="RU000487"/>
    </source>
</evidence>
<dbReference type="InterPro" id="IPR043129">
    <property type="entry name" value="ATPase_NBD"/>
</dbReference>
<dbReference type="InterPro" id="IPR004000">
    <property type="entry name" value="Actin"/>
</dbReference>
<dbReference type="GeneID" id="68115010"/>
<dbReference type="Proteomes" id="UP000444721">
    <property type="component" value="Unassembled WGS sequence"/>
</dbReference>
<feature type="compositionally biased region" description="Polar residues" evidence="2">
    <location>
        <begin position="1"/>
        <end position="15"/>
    </location>
</feature>
<dbReference type="EMBL" id="VFQX01000004">
    <property type="protein sequence ID" value="KAF0983877.1"/>
    <property type="molecule type" value="Genomic_DNA"/>
</dbReference>
<name>A0A6A5C3D8_NAEFO</name>
<dbReference type="OrthoDB" id="10464527at2759"/>
<keyword evidence="4" id="KW-1185">Reference proteome</keyword>
<evidence type="ECO:0008006" key="5">
    <source>
        <dbReference type="Google" id="ProtNLM"/>
    </source>
</evidence>
<dbReference type="VEuPathDB" id="AmoebaDB:NF0018510"/>
<organism evidence="3 4">
    <name type="scientific">Naegleria fowleri</name>
    <name type="common">Brain eating amoeba</name>
    <dbReference type="NCBI Taxonomy" id="5763"/>
    <lineage>
        <taxon>Eukaryota</taxon>
        <taxon>Discoba</taxon>
        <taxon>Heterolobosea</taxon>
        <taxon>Tetramitia</taxon>
        <taxon>Eutetramitia</taxon>
        <taxon>Vahlkampfiidae</taxon>
        <taxon>Naegleria</taxon>
    </lineage>
</organism>
<dbReference type="OMA" id="HEIVIRH"/>
<dbReference type="Pfam" id="PF00022">
    <property type="entry name" value="Actin"/>
    <property type="match status" value="2"/>
</dbReference>
<dbReference type="VEuPathDB" id="AmoebaDB:NfTy_005810"/>
<evidence type="ECO:0000256" key="2">
    <source>
        <dbReference type="SAM" id="MobiDB-lite"/>
    </source>
</evidence>
<feature type="region of interest" description="Disordered" evidence="2">
    <location>
        <begin position="1"/>
        <end position="43"/>
    </location>
</feature>
<evidence type="ECO:0000313" key="4">
    <source>
        <dbReference type="Proteomes" id="UP000444721"/>
    </source>
</evidence>
<dbReference type="AlphaFoldDB" id="A0A6A5C3D8"/>
<comment type="similarity">
    <text evidence="1">Belongs to the actin family.</text>
</comment>
<gene>
    <name evidence="3" type="ORF">FDP41_007792</name>
</gene>
<dbReference type="SMART" id="SM00268">
    <property type="entry name" value="ACTIN"/>
    <property type="match status" value="1"/>
</dbReference>
<dbReference type="RefSeq" id="XP_044568590.1">
    <property type="nucleotide sequence ID" value="XM_044711575.1"/>
</dbReference>
<dbReference type="PANTHER" id="PTHR11937">
    <property type="entry name" value="ACTIN"/>
    <property type="match status" value="1"/>
</dbReference>
<dbReference type="SUPFAM" id="SSF53067">
    <property type="entry name" value="Actin-like ATPase domain"/>
    <property type="match status" value="1"/>
</dbReference>
<feature type="compositionally biased region" description="Basic and acidic residues" evidence="2">
    <location>
        <begin position="16"/>
        <end position="38"/>
    </location>
</feature>
<accession>A0A6A5C3D8</accession>
<dbReference type="Gene3D" id="3.30.420.40">
    <property type="match status" value="1"/>
</dbReference>
<sequence length="449" mass="50664">MSSLSHPHHQGSSSSLHDKEKNNESDHSSKDTSEKETELISTVDPVINEYSNANSMMPSEHEFDVFADHVLESLVQDDDDDEDDNDDNIETIIIDLSSSQEITVGVGGEDIPRCVFNFTSHPNDSLSHLMERVFSEISTRTTLLQEEENKEQPSSCSRAILIIVSPLSSRHLADEDLTVRQEMTEIIFQRRRDVKYLSIQDASYLTSLACSKLSAMVVHLGYETSHVVAIVDGQVRMDSLRVIENGGMSEKKLNEELERRLKLVEGNENLNVTQELLNHVKQSYLKRCKRNVFEQWNGEDQVSCSNDMISFSNIPFGHEMIETTMEDLFFSKQSLHSLSQLISDCISYISDESLDLENNIIVSGNGFIPLIENFHERLSSDLSSLLGHEIVIRHSHSQQVRNLAWIGASILTSVPEWVSPFCVTRESFERDGGSCICTKSNDVIYSSLL</sequence>
<dbReference type="VEuPathDB" id="AmoebaDB:FDP41_007792"/>
<comment type="caution">
    <text evidence="3">The sequence shown here is derived from an EMBL/GenBank/DDBJ whole genome shotgun (WGS) entry which is preliminary data.</text>
</comment>
<protein>
    <recommendedName>
        <fullName evidence="5">Actin-related protein 8</fullName>
    </recommendedName>
</protein>
<reference evidence="3 4" key="1">
    <citation type="journal article" date="2019" name="Sci. Rep.">
        <title>Nanopore sequencing improves the draft genome of the human pathogenic amoeba Naegleria fowleri.</title>
        <authorList>
            <person name="Liechti N."/>
            <person name="Schurch N."/>
            <person name="Bruggmann R."/>
            <person name="Wittwer M."/>
        </authorList>
    </citation>
    <scope>NUCLEOTIDE SEQUENCE [LARGE SCALE GENOMIC DNA]</scope>
    <source>
        <strain evidence="3 4">ATCC 30894</strain>
    </source>
</reference>
<proteinExistence type="inferred from homology"/>